<sequence length="137" mass="15176">MATHSKEVEVYDGVSTADVPSAAWGWSELTRRSIIISGILGGIFLLLLQFGNHEGHVENIWLITLAVLTFIGTAIFAFRPKLTQRQTVTSHNKPIGHIEPQWAADQKNLTGAYANLSDEQLASWNMDARSKESLSRD</sequence>
<name>A0A418Q7K8_9CORY</name>
<keyword evidence="3" id="KW-1185">Reference proteome</keyword>
<dbReference type="STRING" id="1451189.CFAL_06495"/>
<reference evidence="2 3" key="1">
    <citation type="submission" date="2018-09" db="EMBL/GenBank/DDBJ databases">
        <title>Optimization and identification of Corynebacterium falsenii FN1-14 from fish paste.</title>
        <authorList>
            <person name="Daroonpunt R."/>
            <person name="Tanasupawat S."/>
        </authorList>
    </citation>
    <scope>NUCLEOTIDE SEQUENCE [LARGE SCALE GENOMIC DNA]</scope>
    <source>
        <strain evidence="2 3">FN1-14</strain>
    </source>
</reference>
<gene>
    <name evidence="2" type="ORF">D3M95_06515</name>
</gene>
<protein>
    <submittedName>
        <fullName evidence="2">DUF2631 domain-containing protein</fullName>
    </submittedName>
</protein>
<evidence type="ECO:0000313" key="2">
    <source>
        <dbReference type="EMBL" id="RIX34949.1"/>
    </source>
</evidence>
<dbReference type="InterPro" id="IPR024341">
    <property type="entry name" value="DUF2631"/>
</dbReference>
<dbReference type="EMBL" id="QXJK01000005">
    <property type="protein sequence ID" value="RIX34949.1"/>
    <property type="molecule type" value="Genomic_DNA"/>
</dbReference>
<organism evidence="2 3">
    <name type="scientific">Corynebacterium falsenii</name>
    <dbReference type="NCBI Taxonomy" id="108486"/>
    <lineage>
        <taxon>Bacteria</taxon>
        <taxon>Bacillati</taxon>
        <taxon>Actinomycetota</taxon>
        <taxon>Actinomycetes</taxon>
        <taxon>Mycobacteriales</taxon>
        <taxon>Corynebacteriaceae</taxon>
        <taxon>Corynebacterium</taxon>
    </lineage>
</organism>
<keyword evidence="1" id="KW-0472">Membrane</keyword>
<dbReference type="Pfam" id="PF10939">
    <property type="entry name" value="DUF2631"/>
    <property type="match status" value="1"/>
</dbReference>
<keyword evidence="1" id="KW-0812">Transmembrane</keyword>
<evidence type="ECO:0000256" key="1">
    <source>
        <dbReference type="SAM" id="Phobius"/>
    </source>
</evidence>
<dbReference type="Proteomes" id="UP000285278">
    <property type="component" value="Unassembled WGS sequence"/>
</dbReference>
<proteinExistence type="predicted"/>
<feature type="transmembrane region" description="Helical" evidence="1">
    <location>
        <begin position="34"/>
        <end position="53"/>
    </location>
</feature>
<accession>A0A418Q7K8</accession>
<dbReference type="RefSeq" id="WP_119664777.1">
    <property type="nucleotide sequence ID" value="NZ_QXJK01000005.1"/>
</dbReference>
<comment type="caution">
    <text evidence="2">The sequence shown here is derived from an EMBL/GenBank/DDBJ whole genome shotgun (WGS) entry which is preliminary data.</text>
</comment>
<dbReference type="OrthoDB" id="3401220at2"/>
<dbReference type="AlphaFoldDB" id="A0A418Q7K8"/>
<feature type="transmembrane region" description="Helical" evidence="1">
    <location>
        <begin position="59"/>
        <end position="78"/>
    </location>
</feature>
<keyword evidence="1" id="KW-1133">Transmembrane helix</keyword>
<evidence type="ECO:0000313" key="3">
    <source>
        <dbReference type="Proteomes" id="UP000285278"/>
    </source>
</evidence>